<accession>A0AAJ0FZ74</accession>
<name>A0AAJ0FZ74_9HYPO</name>
<keyword evidence="4" id="KW-0378">Hydrolase</keyword>
<keyword evidence="2" id="KW-0645">Protease</keyword>
<dbReference type="GO" id="GO:0046872">
    <property type="term" value="F:metal ion binding"/>
    <property type="evidence" value="ECO:0007669"/>
    <property type="project" value="UniProtKB-KW"/>
</dbReference>
<dbReference type="PANTHER" id="PTHR15910">
    <property type="entry name" value="ARCHAEMETZINCIN"/>
    <property type="match status" value="1"/>
</dbReference>
<gene>
    <name evidence="8" type="ORF">QQS21_000418</name>
</gene>
<evidence type="ECO:0008006" key="10">
    <source>
        <dbReference type="Google" id="ProtNLM"/>
    </source>
</evidence>
<evidence type="ECO:0000256" key="3">
    <source>
        <dbReference type="ARBA" id="ARBA00022723"/>
    </source>
</evidence>
<protein>
    <recommendedName>
        <fullName evidence="10">Archaemetzincin-2</fullName>
    </recommendedName>
</protein>
<evidence type="ECO:0000313" key="9">
    <source>
        <dbReference type="Proteomes" id="UP001251528"/>
    </source>
</evidence>
<proteinExistence type="predicted"/>
<dbReference type="PANTHER" id="PTHR15910:SF1">
    <property type="entry name" value="ARCHAEMETZINCIN-2"/>
    <property type="match status" value="1"/>
</dbReference>
<keyword evidence="5" id="KW-0862">Zinc</keyword>
<evidence type="ECO:0000256" key="6">
    <source>
        <dbReference type="ARBA" id="ARBA00023049"/>
    </source>
</evidence>
<dbReference type="AlphaFoldDB" id="A0AAJ0FZ74"/>
<evidence type="ECO:0000313" key="8">
    <source>
        <dbReference type="EMBL" id="KAK2616595.1"/>
    </source>
</evidence>
<dbReference type="SUPFAM" id="SSF55486">
    <property type="entry name" value="Metalloproteases ('zincins'), catalytic domain"/>
    <property type="match status" value="1"/>
</dbReference>
<feature type="region of interest" description="Disordered" evidence="7">
    <location>
        <begin position="176"/>
        <end position="201"/>
    </location>
</feature>
<dbReference type="Gene3D" id="3.40.390.10">
    <property type="entry name" value="Collagenase (Catalytic Domain)"/>
    <property type="match status" value="1"/>
</dbReference>
<organism evidence="8 9">
    <name type="scientific">Conoideocrella luteorostrata</name>
    <dbReference type="NCBI Taxonomy" id="1105319"/>
    <lineage>
        <taxon>Eukaryota</taxon>
        <taxon>Fungi</taxon>
        <taxon>Dikarya</taxon>
        <taxon>Ascomycota</taxon>
        <taxon>Pezizomycotina</taxon>
        <taxon>Sordariomycetes</taxon>
        <taxon>Hypocreomycetidae</taxon>
        <taxon>Hypocreales</taxon>
        <taxon>Clavicipitaceae</taxon>
        <taxon>Conoideocrella</taxon>
    </lineage>
</organism>
<feature type="region of interest" description="Disordered" evidence="7">
    <location>
        <begin position="1"/>
        <end position="42"/>
    </location>
</feature>
<dbReference type="EMBL" id="JASWJB010000004">
    <property type="protein sequence ID" value="KAK2616595.1"/>
    <property type="molecule type" value="Genomic_DNA"/>
</dbReference>
<evidence type="ECO:0000256" key="2">
    <source>
        <dbReference type="ARBA" id="ARBA00022670"/>
    </source>
</evidence>
<dbReference type="GO" id="GO:0006508">
    <property type="term" value="P:proteolysis"/>
    <property type="evidence" value="ECO:0007669"/>
    <property type="project" value="UniProtKB-KW"/>
</dbReference>
<evidence type="ECO:0000256" key="1">
    <source>
        <dbReference type="ARBA" id="ARBA00001947"/>
    </source>
</evidence>
<dbReference type="CDD" id="cd11375">
    <property type="entry name" value="Peptidase_M54"/>
    <property type="match status" value="1"/>
</dbReference>
<dbReference type="Pfam" id="PF07998">
    <property type="entry name" value="Peptidase_M54"/>
    <property type="match status" value="1"/>
</dbReference>
<sequence>MSSRKSKPCSHTSIHLDVSPNAARAGFKRPSSRERIRAATQDDRYPSRDALLTPLHLFNDAATFPAPLVLPDDDLDVEPDEAPQSVKEWREEEERNAVTRARKTIYLVSSPDISDEMAPMEDWARPVSSARQDQPAEADRLKMDDLAEYVGAFYHGMPIKLLSKTFTWRAWEYNTPSPSRRKPKYDGSPLPKSAPERLVGLGTPSGAMVGVRCRRSPDGVARMQVNLDDVLDALLENVPRDAYAVMMLLDMDMYEGDDDIFTGGRAYGGSRIAVTSSFRDQPSCSVDDGHRWPAAHCASYIDAACGQQHQNASPGRLGSTSGGPMGAAVQAAARVTRHEGRHHQYVEWLSRVAQTMTHELGHCMGLDHCVYYACVMQGCASSAEATRQPPYLCPVCLEKVAWGIAPLVGEWRKKDGARSEYVRKRYEAARAVCERWTGQEGGSVFWDGYKTWLRSLLEREVVVLDELDE</sequence>
<dbReference type="InterPro" id="IPR024079">
    <property type="entry name" value="MetalloPept_cat_dom_sf"/>
</dbReference>
<comment type="cofactor">
    <cofactor evidence="1">
        <name>Zn(2+)</name>
        <dbReference type="ChEBI" id="CHEBI:29105"/>
    </cofactor>
</comment>
<dbReference type="GO" id="GO:0008237">
    <property type="term" value="F:metallopeptidase activity"/>
    <property type="evidence" value="ECO:0007669"/>
    <property type="project" value="UniProtKB-KW"/>
</dbReference>
<dbReference type="InterPro" id="IPR012962">
    <property type="entry name" value="Pept_M54_archaemetzincn"/>
</dbReference>
<keyword evidence="9" id="KW-1185">Reference proteome</keyword>
<reference evidence="8" key="1">
    <citation type="submission" date="2023-06" db="EMBL/GenBank/DDBJ databases">
        <title>Conoideocrella luteorostrata (Hypocreales: Clavicipitaceae), a potential biocontrol fungus for elongate hemlock scale in United States Christmas tree production areas.</title>
        <authorList>
            <person name="Barrett H."/>
            <person name="Lovett B."/>
            <person name="Macias A.M."/>
            <person name="Stajich J.E."/>
            <person name="Kasson M.T."/>
        </authorList>
    </citation>
    <scope>NUCLEOTIDE SEQUENCE</scope>
    <source>
        <strain evidence="8">ARSEF 14590</strain>
    </source>
</reference>
<evidence type="ECO:0000256" key="7">
    <source>
        <dbReference type="SAM" id="MobiDB-lite"/>
    </source>
</evidence>
<comment type="caution">
    <text evidence="8">The sequence shown here is derived from an EMBL/GenBank/DDBJ whole genome shotgun (WGS) entry which is preliminary data.</text>
</comment>
<keyword evidence="6" id="KW-0482">Metalloprotease</keyword>
<keyword evidence="3" id="KW-0479">Metal-binding</keyword>
<evidence type="ECO:0000256" key="5">
    <source>
        <dbReference type="ARBA" id="ARBA00022833"/>
    </source>
</evidence>
<feature type="compositionally biased region" description="Basic and acidic residues" evidence="7">
    <location>
        <begin position="31"/>
        <end position="42"/>
    </location>
</feature>
<dbReference type="Proteomes" id="UP001251528">
    <property type="component" value="Unassembled WGS sequence"/>
</dbReference>
<evidence type="ECO:0000256" key="4">
    <source>
        <dbReference type="ARBA" id="ARBA00022801"/>
    </source>
</evidence>